<organism evidence="3 4">
    <name type="scientific">Schinkia azotoformans MEV2011</name>
    <dbReference type="NCBI Taxonomy" id="1348973"/>
    <lineage>
        <taxon>Bacteria</taxon>
        <taxon>Bacillati</taxon>
        <taxon>Bacillota</taxon>
        <taxon>Bacilli</taxon>
        <taxon>Bacillales</taxon>
        <taxon>Bacillaceae</taxon>
        <taxon>Calidifontibacillus/Schinkia group</taxon>
        <taxon>Schinkia</taxon>
    </lineage>
</organism>
<dbReference type="GeneID" id="89469535"/>
<sequence length="246" mass="28512">MENTANREDLKNSERFLSAFNIINSEIEKMVDARGHIPFYRLVDMAKKKSGLIMTYKDDLKELSELRNAIVHGRHYPAFTIAEPHLSVVELVEKIAGELTKPKTIIPFFERKVKTFQKTDHLTAVLKTIKKHGYSQFPVYDNNKFVGLLTNQGITMWISQNIEKTPMDSCLDAYLSDVMSFEKIKRNYIFMNKNQNIYDVREKFLNHFDIFATRLEAVLITENGHSDEELLGLATPFDMVRIPFLA</sequence>
<evidence type="ECO:0000259" key="2">
    <source>
        <dbReference type="PROSITE" id="PS51371"/>
    </source>
</evidence>
<dbReference type="PROSITE" id="PS51371">
    <property type="entry name" value="CBS"/>
    <property type="match status" value="1"/>
</dbReference>
<accession>A0A072NHU5</accession>
<evidence type="ECO:0000313" key="3">
    <source>
        <dbReference type="EMBL" id="KEF37071.1"/>
    </source>
</evidence>
<proteinExistence type="predicted"/>
<dbReference type="Pfam" id="PF00571">
    <property type="entry name" value="CBS"/>
    <property type="match status" value="1"/>
</dbReference>
<dbReference type="InterPro" id="IPR046342">
    <property type="entry name" value="CBS_dom_sf"/>
</dbReference>
<dbReference type="Gene3D" id="3.10.580.10">
    <property type="entry name" value="CBS-domain"/>
    <property type="match status" value="1"/>
</dbReference>
<evidence type="ECO:0000256" key="1">
    <source>
        <dbReference type="PROSITE-ProRule" id="PRU00703"/>
    </source>
</evidence>
<keyword evidence="1" id="KW-0129">CBS domain</keyword>
<dbReference type="RefSeq" id="WP_003331476.1">
    <property type="nucleotide sequence ID" value="NZ_JJRY01000018.1"/>
</dbReference>
<protein>
    <submittedName>
        <fullName evidence="3">Putative transcriptional regulator, contains C-terminal CBS domains</fullName>
    </submittedName>
</protein>
<reference evidence="3 4" key="1">
    <citation type="submission" date="2014-04" db="EMBL/GenBank/DDBJ databases">
        <title>Draft genome sequence of Bacillus azotoformans MEV2011, a (co-) denitrifying strain unable to grow in the presence of oxygen.</title>
        <authorList>
            <person name="Nielsen M."/>
            <person name="Schreiber L."/>
            <person name="Finster K."/>
            <person name="Schramm A."/>
        </authorList>
    </citation>
    <scope>NUCLEOTIDE SEQUENCE [LARGE SCALE GENOMIC DNA]</scope>
    <source>
        <strain evidence="3 4">MEV2011</strain>
    </source>
</reference>
<dbReference type="InterPro" id="IPR000644">
    <property type="entry name" value="CBS_dom"/>
</dbReference>
<gene>
    <name evidence="3" type="ORF">M670_03662</name>
</gene>
<evidence type="ECO:0000313" key="4">
    <source>
        <dbReference type="Proteomes" id="UP000027936"/>
    </source>
</evidence>
<dbReference type="SUPFAM" id="SSF54631">
    <property type="entry name" value="CBS-domain pair"/>
    <property type="match status" value="1"/>
</dbReference>
<dbReference type="OrthoDB" id="49104at2"/>
<dbReference type="PATRIC" id="fig|1348973.3.peg.3540"/>
<dbReference type="EMBL" id="JJRY01000018">
    <property type="protein sequence ID" value="KEF37071.1"/>
    <property type="molecule type" value="Genomic_DNA"/>
</dbReference>
<name>A0A072NHU5_SCHAZ</name>
<comment type="caution">
    <text evidence="3">The sequence shown here is derived from an EMBL/GenBank/DDBJ whole genome shotgun (WGS) entry which is preliminary data.</text>
</comment>
<dbReference type="Proteomes" id="UP000027936">
    <property type="component" value="Unassembled WGS sequence"/>
</dbReference>
<dbReference type="AlphaFoldDB" id="A0A072NHU5"/>
<feature type="domain" description="CBS" evidence="2">
    <location>
        <begin position="109"/>
        <end position="164"/>
    </location>
</feature>